<gene>
    <name evidence="2" type="ORF">OSTLU_28105</name>
</gene>
<accession>A4S977</accession>
<dbReference type="eggNOG" id="KOG0013">
    <property type="taxonomic scope" value="Eukaryota"/>
</dbReference>
<dbReference type="Pfam" id="PF16455">
    <property type="entry name" value="UBD"/>
    <property type="match status" value="1"/>
</dbReference>
<name>A4S977_OSTLU</name>
<dbReference type="Gramene" id="ABP00182">
    <property type="protein sequence ID" value="ABP00182"/>
    <property type="gene ID" value="OSTLU_28105"/>
</dbReference>
<sequence>MGCASSSAPRVDAPRAADDVETADATLGGANAIDSWRLPTTPYAVGDDADALCTRDALARRRDEFWDTASAYGGSSEVWGALRACCEGRFDEETSREVLRASGAVSCDARLAVTFDALGRRYALPAFVRGTPDRFEEDG</sequence>
<dbReference type="GeneID" id="5006055"/>
<protein>
    <recommendedName>
        <fullName evidence="1">DC-UbP/UBTD2 N-terminal domain-containing protein</fullName>
    </recommendedName>
</protein>
<dbReference type="PANTHER" id="PTHR13609">
    <property type="entry name" value="UBIQUITIN DOMAIN CONTAINING 1 PROTEIN-RELATED"/>
    <property type="match status" value="1"/>
</dbReference>
<evidence type="ECO:0000313" key="3">
    <source>
        <dbReference type="Proteomes" id="UP000001568"/>
    </source>
</evidence>
<dbReference type="AlphaFoldDB" id="A4S977"/>
<proteinExistence type="predicted"/>
<dbReference type="HOGENOM" id="CLU_1848440_0_0_1"/>
<dbReference type="InterPro" id="IPR039869">
    <property type="entry name" value="UBTD1/2"/>
</dbReference>
<keyword evidence="3" id="KW-1185">Reference proteome</keyword>
<dbReference type="EMBL" id="CP000596">
    <property type="protein sequence ID" value="ABP00182.1"/>
    <property type="molecule type" value="Genomic_DNA"/>
</dbReference>
<reference evidence="2 3" key="1">
    <citation type="journal article" date="2007" name="Proc. Natl. Acad. Sci. U.S.A.">
        <title>The tiny eukaryote Ostreococcus provides genomic insights into the paradox of plankton speciation.</title>
        <authorList>
            <person name="Palenik B."/>
            <person name="Grimwood J."/>
            <person name="Aerts A."/>
            <person name="Rouze P."/>
            <person name="Salamov A."/>
            <person name="Putnam N."/>
            <person name="Dupont C."/>
            <person name="Jorgensen R."/>
            <person name="Derelle E."/>
            <person name="Rombauts S."/>
            <person name="Zhou K."/>
            <person name="Otillar R."/>
            <person name="Merchant S.S."/>
            <person name="Podell S."/>
            <person name="Gaasterland T."/>
            <person name="Napoli C."/>
            <person name="Gendler K."/>
            <person name="Manuell A."/>
            <person name="Tai V."/>
            <person name="Vallon O."/>
            <person name="Piganeau G."/>
            <person name="Jancek S."/>
            <person name="Heijde M."/>
            <person name="Jabbari K."/>
            <person name="Bowler C."/>
            <person name="Lohr M."/>
            <person name="Robbens S."/>
            <person name="Werner G."/>
            <person name="Dubchak I."/>
            <person name="Pazour G.J."/>
            <person name="Ren Q."/>
            <person name="Paulsen I."/>
            <person name="Delwiche C."/>
            <person name="Schmutz J."/>
            <person name="Rokhsar D."/>
            <person name="Van de Peer Y."/>
            <person name="Moreau H."/>
            <person name="Grigoriev I.V."/>
        </authorList>
    </citation>
    <scope>NUCLEOTIDE SEQUENCE [LARGE SCALE GENOMIC DNA]</scope>
    <source>
        <strain evidence="2 3">CCE9901</strain>
    </source>
</reference>
<dbReference type="InterPro" id="IPR038169">
    <property type="entry name" value="DC-UbP/UBTD2_N_sf"/>
</dbReference>
<dbReference type="KEGG" id="olu:OSTLU_28105"/>
<dbReference type="InterPro" id="IPR032752">
    <property type="entry name" value="DC-UbP/UBTD2_N"/>
</dbReference>
<dbReference type="Gene3D" id="1.20.225.20">
    <property type="entry name" value="Ub domain-containing protein, DC-UbP/UBTD2, N-terminal domain"/>
    <property type="match status" value="1"/>
</dbReference>
<evidence type="ECO:0000259" key="1">
    <source>
        <dbReference type="Pfam" id="PF16455"/>
    </source>
</evidence>
<evidence type="ECO:0000313" key="2">
    <source>
        <dbReference type="EMBL" id="ABP00182.1"/>
    </source>
</evidence>
<feature type="domain" description="DC-UbP/UBTD2 N-terminal" evidence="1">
    <location>
        <begin position="50"/>
        <end position="134"/>
    </location>
</feature>
<dbReference type="OrthoDB" id="1640476at2759"/>
<organism evidence="2 3">
    <name type="scientific">Ostreococcus lucimarinus (strain CCE9901)</name>
    <dbReference type="NCBI Taxonomy" id="436017"/>
    <lineage>
        <taxon>Eukaryota</taxon>
        <taxon>Viridiplantae</taxon>
        <taxon>Chlorophyta</taxon>
        <taxon>Mamiellophyceae</taxon>
        <taxon>Mamiellales</taxon>
        <taxon>Bathycoccaceae</taxon>
        <taxon>Ostreococcus</taxon>
    </lineage>
</organism>
<dbReference type="RefSeq" id="XP_001421888.1">
    <property type="nucleotide sequence ID" value="XM_001421851.1"/>
</dbReference>
<dbReference type="Proteomes" id="UP000001568">
    <property type="component" value="Chromosome 16"/>
</dbReference>